<sequence length="449" mass="49703">MKHKLIFTLAMAMASSNFCFAANDYAVVVSKATHADKDWKPVVTALVKKHGAKVIEFEGNVTGTLGKLRGQFPRHTCFVATPKEATGDFVAAVHQLTRALDEDPFTDTFWGVLTGYNAANALAIAKHSNPLTVRKVASGTEIALECVTEGLWYDELVKNKFVRKKVGSKAEQLRGPDDTTEAFAKVLADYEPDLFITSGHATEGGWQIGFRYRNGFLKSKGGQMFGVDTRRKRFEIKSTNPKVYLPIGNCLMGNINGPDAMALAWMNDVSVMQMIGYTKPTWFGYQGWGLLDYYVEQPGRYTMNEAFFANHHALIHRLSDSATPARDKQGLQFDRDVVAFYGDPKWAAKLAPGKLAYGQTLTREGNTFTLEITPNLGAKSFATVNNNGSQRGGRPFVAFLPQRITQAELLEGGDFSPVITDDFILIPRPAKCDPKRAYRVKFRADDLGL</sequence>
<dbReference type="EMBL" id="UINC01039929">
    <property type="protein sequence ID" value="SVB39108.1"/>
    <property type="molecule type" value="Genomic_DNA"/>
</dbReference>
<evidence type="ECO:0000313" key="1">
    <source>
        <dbReference type="EMBL" id="SVB39108.1"/>
    </source>
</evidence>
<reference evidence="1" key="1">
    <citation type="submission" date="2018-05" db="EMBL/GenBank/DDBJ databases">
        <authorList>
            <person name="Lanie J.A."/>
            <person name="Ng W.-L."/>
            <person name="Kazmierczak K.M."/>
            <person name="Andrzejewski T.M."/>
            <person name="Davidsen T.M."/>
            <person name="Wayne K.J."/>
            <person name="Tettelin H."/>
            <person name="Glass J.I."/>
            <person name="Rusch D."/>
            <person name="Podicherti R."/>
            <person name="Tsui H.-C.T."/>
            <person name="Winkler M.E."/>
        </authorList>
    </citation>
    <scope>NUCLEOTIDE SEQUENCE</scope>
</reference>
<protein>
    <recommendedName>
        <fullName evidence="2">Gingipain domain-containing protein</fullName>
    </recommendedName>
</protein>
<proteinExistence type="predicted"/>
<organism evidence="1">
    <name type="scientific">marine metagenome</name>
    <dbReference type="NCBI Taxonomy" id="408172"/>
    <lineage>
        <taxon>unclassified sequences</taxon>
        <taxon>metagenomes</taxon>
        <taxon>ecological metagenomes</taxon>
    </lineage>
</organism>
<name>A0A382DL35_9ZZZZ</name>
<accession>A0A382DL35</accession>
<evidence type="ECO:0008006" key="2">
    <source>
        <dbReference type="Google" id="ProtNLM"/>
    </source>
</evidence>
<gene>
    <name evidence="1" type="ORF">METZ01_LOCUS191962</name>
</gene>
<dbReference type="AlphaFoldDB" id="A0A382DL35"/>